<organism evidence="1 2">
    <name type="scientific">Macrophomina phaseolina (strain MS6)</name>
    <name type="common">Charcoal rot fungus</name>
    <dbReference type="NCBI Taxonomy" id="1126212"/>
    <lineage>
        <taxon>Eukaryota</taxon>
        <taxon>Fungi</taxon>
        <taxon>Dikarya</taxon>
        <taxon>Ascomycota</taxon>
        <taxon>Pezizomycotina</taxon>
        <taxon>Dothideomycetes</taxon>
        <taxon>Dothideomycetes incertae sedis</taxon>
        <taxon>Botryosphaeriales</taxon>
        <taxon>Botryosphaeriaceae</taxon>
        <taxon>Macrophomina</taxon>
    </lineage>
</organism>
<gene>
    <name evidence="1" type="ORF">MPH_02143</name>
</gene>
<name>K2RDM6_MACPH</name>
<protein>
    <submittedName>
        <fullName evidence="1">Uncharacterized protein</fullName>
    </submittedName>
</protein>
<dbReference type="InParanoid" id="K2RDM6"/>
<proteinExistence type="predicted"/>
<sequence length="303" mass="33864">MELKTKRRKGRKEKVSKAVVADTVKSLKLKVEVAVRRRPIVESLLWWRAVDTALYTGWGRVGLIGRQSLLSFARVLDWFSAACMSWCVVVVAAQAGRETEKKNPWHKFGNVDSSFCLGGRWSVDGVCSAIDVLSPLLSTLPPCSRPVSPHDMSLFAKAKEPLRTWSIVHQCTCSAPVECRAGSSIHGPLCCFPLIAQPDKDRSPEQARTARYSGVRGVDCHSGDAVRSILYPIGPGQPHDRETRRRWVKIFCMGWLASFVRLACMMPGATGKRVQWPWIWFSCQLRAPEYPDITSTHAFAARP</sequence>
<comment type="caution">
    <text evidence="1">The sequence shown here is derived from an EMBL/GenBank/DDBJ whole genome shotgun (WGS) entry which is preliminary data.</text>
</comment>
<dbReference type="Proteomes" id="UP000007129">
    <property type="component" value="Unassembled WGS sequence"/>
</dbReference>
<evidence type="ECO:0000313" key="2">
    <source>
        <dbReference type="Proteomes" id="UP000007129"/>
    </source>
</evidence>
<reference evidence="1 2" key="1">
    <citation type="journal article" date="2012" name="BMC Genomics">
        <title>Tools to kill: Genome of one of the most destructive plant pathogenic fungi Macrophomina phaseolina.</title>
        <authorList>
            <person name="Islam M.S."/>
            <person name="Haque M.S."/>
            <person name="Islam M.M."/>
            <person name="Emdad E.M."/>
            <person name="Halim A."/>
            <person name="Hossen Q.M.M."/>
            <person name="Hossain M.Z."/>
            <person name="Ahmed B."/>
            <person name="Rahim S."/>
            <person name="Rahman M.S."/>
            <person name="Alam M.M."/>
            <person name="Hou S."/>
            <person name="Wan X."/>
            <person name="Saito J.A."/>
            <person name="Alam M."/>
        </authorList>
    </citation>
    <scope>NUCLEOTIDE SEQUENCE [LARGE SCALE GENOMIC DNA]</scope>
    <source>
        <strain evidence="1 2">MS6</strain>
    </source>
</reference>
<evidence type="ECO:0000313" key="1">
    <source>
        <dbReference type="EMBL" id="EKG20616.1"/>
    </source>
</evidence>
<dbReference type="HOGENOM" id="CLU_918520_0_0_1"/>
<dbReference type="VEuPathDB" id="FungiDB:MPH_02143"/>
<accession>K2RDM6</accession>
<dbReference type="EMBL" id="AHHD01000083">
    <property type="protein sequence ID" value="EKG20616.1"/>
    <property type="molecule type" value="Genomic_DNA"/>
</dbReference>
<dbReference type="AlphaFoldDB" id="K2RDM6"/>